<keyword evidence="4 9" id="KW-0812">Transmembrane</keyword>
<dbReference type="Pfam" id="PF03840">
    <property type="entry name" value="SecG"/>
    <property type="match status" value="1"/>
</dbReference>
<evidence type="ECO:0000256" key="6">
    <source>
        <dbReference type="ARBA" id="ARBA00022989"/>
    </source>
</evidence>
<dbReference type="AlphaFoldDB" id="X0YNH1"/>
<feature type="transmembrane region" description="Helical" evidence="9">
    <location>
        <begin position="33"/>
        <end position="51"/>
    </location>
</feature>
<keyword evidence="5" id="KW-0653">Protein transport</keyword>
<evidence type="ECO:0000256" key="8">
    <source>
        <dbReference type="ARBA" id="ARBA00023136"/>
    </source>
</evidence>
<dbReference type="GO" id="GO:0015450">
    <property type="term" value="F:protein-transporting ATPase activity"/>
    <property type="evidence" value="ECO:0007669"/>
    <property type="project" value="InterPro"/>
</dbReference>
<evidence type="ECO:0000256" key="2">
    <source>
        <dbReference type="ARBA" id="ARBA00008445"/>
    </source>
</evidence>
<keyword evidence="7" id="KW-0811">Translocation</keyword>
<sequence length="52" mass="5236">MIVLQSRGAGLGGLGGGDAGGGSYHARRGIEKLLFNVTIGLSVTFFSLALLS</sequence>
<comment type="subcellular location">
    <subcellularLocation>
        <location evidence="1">Membrane</location>
        <topology evidence="1">Multi-pass membrane protein</topology>
    </subcellularLocation>
</comment>
<evidence type="ECO:0000256" key="4">
    <source>
        <dbReference type="ARBA" id="ARBA00022692"/>
    </source>
</evidence>
<keyword evidence="6 9" id="KW-1133">Transmembrane helix</keyword>
<comment type="caution">
    <text evidence="10">The sequence shown here is derived from an EMBL/GenBank/DDBJ whole genome shotgun (WGS) entry which is preliminary data.</text>
</comment>
<evidence type="ECO:0000256" key="9">
    <source>
        <dbReference type="SAM" id="Phobius"/>
    </source>
</evidence>
<keyword evidence="3" id="KW-0813">Transport</keyword>
<proteinExistence type="inferred from homology"/>
<dbReference type="GO" id="GO:0009306">
    <property type="term" value="P:protein secretion"/>
    <property type="evidence" value="ECO:0007669"/>
    <property type="project" value="InterPro"/>
</dbReference>
<gene>
    <name evidence="10" type="ORF">S01H4_13886</name>
</gene>
<evidence type="ECO:0000256" key="7">
    <source>
        <dbReference type="ARBA" id="ARBA00023010"/>
    </source>
</evidence>
<reference evidence="10" key="1">
    <citation type="journal article" date="2014" name="Front. Microbiol.">
        <title>High frequency of phylogenetically diverse reductive dehalogenase-homologous genes in deep subseafloor sedimentary metagenomes.</title>
        <authorList>
            <person name="Kawai M."/>
            <person name="Futagami T."/>
            <person name="Toyoda A."/>
            <person name="Takaki Y."/>
            <person name="Nishi S."/>
            <person name="Hori S."/>
            <person name="Arai W."/>
            <person name="Tsubouchi T."/>
            <person name="Morono Y."/>
            <person name="Uchiyama I."/>
            <person name="Ito T."/>
            <person name="Fujiyama A."/>
            <person name="Inagaki F."/>
            <person name="Takami H."/>
        </authorList>
    </citation>
    <scope>NUCLEOTIDE SEQUENCE</scope>
    <source>
        <strain evidence="10">Expedition CK06-06</strain>
    </source>
</reference>
<dbReference type="GO" id="GO:0016020">
    <property type="term" value="C:membrane"/>
    <property type="evidence" value="ECO:0007669"/>
    <property type="project" value="UniProtKB-SubCell"/>
</dbReference>
<organism evidence="10">
    <name type="scientific">marine sediment metagenome</name>
    <dbReference type="NCBI Taxonomy" id="412755"/>
    <lineage>
        <taxon>unclassified sequences</taxon>
        <taxon>metagenomes</taxon>
        <taxon>ecological metagenomes</taxon>
    </lineage>
</organism>
<name>X0YNH1_9ZZZZ</name>
<evidence type="ECO:0000256" key="3">
    <source>
        <dbReference type="ARBA" id="ARBA00022448"/>
    </source>
</evidence>
<evidence type="ECO:0000256" key="1">
    <source>
        <dbReference type="ARBA" id="ARBA00004141"/>
    </source>
</evidence>
<comment type="similarity">
    <text evidence="2">Belongs to the SecG family.</text>
</comment>
<evidence type="ECO:0000313" key="10">
    <source>
        <dbReference type="EMBL" id="GAG57834.1"/>
    </source>
</evidence>
<accession>X0YNH1</accession>
<dbReference type="InterPro" id="IPR004692">
    <property type="entry name" value="SecG"/>
</dbReference>
<evidence type="ECO:0000256" key="5">
    <source>
        <dbReference type="ARBA" id="ARBA00022927"/>
    </source>
</evidence>
<evidence type="ECO:0008006" key="11">
    <source>
        <dbReference type="Google" id="ProtNLM"/>
    </source>
</evidence>
<keyword evidence="8 9" id="KW-0472">Membrane</keyword>
<dbReference type="EMBL" id="BART01006103">
    <property type="protein sequence ID" value="GAG57834.1"/>
    <property type="molecule type" value="Genomic_DNA"/>
</dbReference>
<feature type="non-terminal residue" evidence="10">
    <location>
        <position position="52"/>
    </location>
</feature>
<protein>
    <recommendedName>
        <fullName evidence="11">Protein-export membrane protein SecG</fullName>
    </recommendedName>
</protein>